<sequence length="95" mass="9835">MFVISLTYTTPEEAVDVHLPAHVEWMKQAVADGVLLASGRKVPRTGGVIIAKAASRAEAEAFAASDPFVTEGVATVDITEVALGMTAPGLDALRG</sequence>
<evidence type="ECO:0000313" key="4">
    <source>
        <dbReference type="Proteomes" id="UP001160625"/>
    </source>
</evidence>
<dbReference type="Pfam" id="PF03795">
    <property type="entry name" value="YCII"/>
    <property type="match status" value="1"/>
</dbReference>
<dbReference type="Proteomes" id="UP001160625">
    <property type="component" value="Unassembled WGS sequence"/>
</dbReference>
<protein>
    <submittedName>
        <fullName evidence="3">YciI family protein</fullName>
    </submittedName>
</protein>
<gene>
    <name evidence="3" type="ORF">QGN17_00460</name>
</gene>
<evidence type="ECO:0000256" key="1">
    <source>
        <dbReference type="ARBA" id="ARBA00007689"/>
    </source>
</evidence>
<feature type="domain" description="YCII-related" evidence="2">
    <location>
        <begin position="1"/>
        <end position="80"/>
    </location>
</feature>
<dbReference type="RefSeq" id="WP_281042551.1">
    <property type="nucleotide sequence ID" value="NZ_JARYGZ010000001.1"/>
</dbReference>
<proteinExistence type="inferred from homology"/>
<accession>A0ABT6MWK4</accession>
<comment type="similarity">
    <text evidence="1">Belongs to the YciI family.</text>
</comment>
<name>A0ABT6MWK4_9SPHN</name>
<dbReference type="Gene3D" id="3.30.70.1060">
    <property type="entry name" value="Dimeric alpha+beta barrel"/>
    <property type="match status" value="1"/>
</dbReference>
<dbReference type="SUPFAM" id="SSF54909">
    <property type="entry name" value="Dimeric alpha+beta barrel"/>
    <property type="match status" value="1"/>
</dbReference>
<comment type="caution">
    <text evidence="3">The sequence shown here is derived from an EMBL/GenBank/DDBJ whole genome shotgun (WGS) entry which is preliminary data.</text>
</comment>
<keyword evidence="4" id="KW-1185">Reference proteome</keyword>
<evidence type="ECO:0000259" key="2">
    <source>
        <dbReference type="Pfam" id="PF03795"/>
    </source>
</evidence>
<dbReference type="PANTHER" id="PTHR37828">
    <property type="entry name" value="GSR2449 PROTEIN"/>
    <property type="match status" value="1"/>
</dbReference>
<evidence type="ECO:0000313" key="3">
    <source>
        <dbReference type="EMBL" id="MDH7637187.1"/>
    </source>
</evidence>
<dbReference type="InterPro" id="IPR005545">
    <property type="entry name" value="YCII"/>
</dbReference>
<dbReference type="InterPro" id="IPR011008">
    <property type="entry name" value="Dimeric_a/b-barrel"/>
</dbReference>
<reference evidence="3" key="1">
    <citation type="submission" date="2023-04" db="EMBL/GenBank/DDBJ databases">
        <title>Sphingomonas sp. MAHUQ-71 isolated from rice field.</title>
        <authorList>
            <person name="Huq M.A."/>
        </authorList>
    </citation>
    <scope>NUCLEOTIDE SEQUENCE</scope>
    <source>
        <strain evidence="3">MAHUQ-71</strain>
    </source>
</reference>
<dbReference type="PANTHER" id="PTHR37828:SF1">
    <property type="entry name" value="YCII-RELATED DOMAIN-CONTAINING PROTEIN"/>
    <property type="match status" value="1"/>
</dbReference>
<dbReference type="EMBL" id="JARYGZ010000001">
    <property type="protein sequence ID" value="MDH7637187.1"/>
    <property type="molecule type" value="Genomic_DNA"/>
</dbReference>
<organism evidence="3 4">
    <name type="scientific">Sphingomonas oryzagri</name>
    <dbReference type="NCBI Taxonomy" id="3042314"/>
    <lineage>
        <taxon>Bacteria</taxon>
        <taxon>Pseudomonadati</taxon>
        <taxon>Pseudomonadota</taxon>
        <taxon>Alphaproteobacteria</taxon>
        <taxon>Sphingomonadales</taxon>
        <taxon>Sphingomonadaceae</taxon>
        <taxon>Sphingomonas</taxon>
    </lineage>
</organism>